<dbReference type="PANTHER" id="PTHR22916">
    <property type="entry name" value="GLYCOSYLTRANSFERASE"/>
    <property type="match status" value="1"/>
</dbReference>
<proteinExistence type="predicted"/>
<dbReference type="InterPro" id="IPR001173">
    <property type="entry name" value="Glyco_trans_2-like"/>
</dbReference>
<feature type="domain" description="Glycosyltransferase 2-like" evidence="1">
    <location>
        <begin position="5"/>
        <end position="136"/>
    </location>
</feature>
<reference evidence="2 3" key="1">
    <citation type="journal article" date="2016" name="Nat. Commun.">
        <title>Thousands of microbial genomes shed light on interconnected biogeochemical processes in an aquifer system.</title>
        <authorList>
            <person name="Anantharaman K."/>
            <person name="Brown C.T."/>
            <person name="Hug L.A."/>
            <person name="Sharon I."/>
            <person name="Castelle C.J."/>
            <person name="Probst A.J."/>
            <person name="Thomas B.C."/>
            <person name="Singh A."/>
            <person name="Wilkins M.J."/>
            <person name="Karaoz U."/>
            <person name="Brodie E.L."/>
            <person name="Williams K.H."/>
            <person name="Hubbard S.S."/>
            <person name="Banfield J.F."/>
        </authorList>
    </citation>
    <scope>NUCLEOTIDE SEQUENCE [LARGE SCALE GENOMIC DNA]</scope>
</reference>
<sequence>MNLVSYILCVRNGEKTLPQTLQSLISQKGINLEIIAVDDGSVDSSLNILKQFGKRDNRIKIIRQSAMGLAAARNNGIKKAAGNYIASASQDDIYLPDKTVNQIEYMRRNNLDFCFTEVDIIDKSGKKVIHPSRKVYNSKLFPWPFIIFQVILFMDVCSPTFLCERKCYKRLKWNPGFILFSDKQLWVKMFLSFKGGKVPEILLLRRIKDKDKIYHQRFPLKFLYLEHRVAVLTAVLHKILPQQLIPGFNDFLKLVKACLNLEKNQNDMDAFRLLADIYKRQGLQYQNKYFLNIIKSQRSNHLMISLKNSYCN</sequence>
<dbReference type="Pfam" id="PF00535">
    <property type="entry name" value="Glycos_transf_2"/>
    <property type="match status" value="1"/>
</dbReference>
<organism evidence="2 3">
    <name type="scientific">Candidatus Gottesmanbacteria bacterium RIFCSPHIGHO2_01_FULL_40_15</name>
    <dbReference type="NCBI Taxonomy" id="1798376"/>
    <lineage>
        <taxon>Bacteria</taxon>
        <taxon>Candidatus Gottesmaniibacteriota</taxon>
    </lineage>
</organism>
<protein>
    <recommendedName>
        <fullName evidence="1">Glycosyltransferase 2-like domain-containing protein</fullName>
    </recommendedName>
</protein>
<dbReference type="GO" id="GO:0016758">
    <property type="term" value="F:hexosyltransferase activity"/>
    <property type="evidence" value="ECO:0007669"/>
    <property type="project" value="UniProtKB-ARBA"/>
</dbReference>
<dbReference type="Gene3D" id="3.90.550.10">
    <property type="entry name" value="Spore Coat Polysaccharide Biosynthesis Protein SpsA, Chain A"/>
    <property type="match status" value="1"/>
</dbReference>
<evidence type="ECO:0000313" key="3">
    <source>
        <dbReference type="Proteomes" id="UP000177354"/>
    </source>
</evidence>
<evidence type="ECO:0000259" key="1">
    <source>
        <dbReference type="Pfam" id="PF00535"/>
    </source>
</evidence>
<dbReference type="SUPFAM" id="SSF53448">
    <property type="entry name" value="Nucleotide-diphospho-sugar transferases"/>
    <property type="match status" value="1"/>
</dbReference>
<dbReference type="CDD" id="cd00761">
    <property type="entry name" value="Glyco_tranf_GTA_type"/>
    <property type="match status" value="1"/>
</dbReference>
<comment type="caution">
    <text evidence="2">The sequence shown here is derived from an EMBL/GenBank/DDBJ whole genome shotgun (WGS) entry which is preliminary data.</text>
</comment>
<gene>
    <name evidence="2" type="ORF">A2777_01310</name>
</gene>
<dbReference type="InterPro" id="IPR029044">
    <property type="entry name" value="Nucleotide-diphossugar_trans"/>
</dbReference>
<evidence type="ECO:0000313" key="2">
    <source>
        <dbReference type="EMBL" id="OGG08009.1"/>
    </source>
</evidence>
<dbReference type="PANTHER" id="PTHR22916:SF3">
    <property type="entry name" value="UDP-GLCNAC:BETAGAL BETA-1,3-N-ACETYLGLUCOSAMINYLTRANSFERASE-LIKE PROTEIN 1"/>
    <property type="match status" value="1"/>
</dbReference>
<dbReference type="EMBL" id="MFJF01000005">
    <property type="protein sequence ID" value="OGG08009.1"/>
    <property type="molecule type" value="Genomic_DNA"/>
</dbReference>
<dbReference type="AlphaFoldDB" id="A0A1F5Z6E1"/>
<dbReference type="Proteomes" id="UP000177354">
    <property type="component" value="Unassembled WGS sequence"/>
</dbReference>
<name>A0A1F5Z6E1_9BACT</name>
<accession>A0A1F5Z6E1</accession>